<dbReference type="EMBL" id="JAENRR010000004">
    <property type="protein sequence ID" value="MBK3516270.1"/>
    <property type="molecule type" value="Genomic_DNA"/>
</dbReference>
<dbReference type="RefSeq" id="WP_200463499.1">
    <property type="nucleotide sequence ID" value="NZ_JAENRR010000004.1"/>
</dbReference>
<dbReference type="PANTHER" id="PTHR22617:SF23">
    <property type="entry name" value="CHEMOTAXIS PROTEIN CHEW"/>
    <property type="match status" value="1"/>
</dbReference>
<dbReference type="Pfam" id="PF01584">
    <property type="entry name" value="CheW"/>
    <property type="match status" value="1"/>
</dbReference>
<protein>
    <submittedName>
        <fullName evidence="2">Purine-binding chemotaxis protein CheW</fullName>
    </submittedName>
</protein>
<comment type="caution">
    <text evidence="2">The sequence shown here is derived from an EMBL/GenBank/DDBJ whole genome shotgun (WGS) entry which is preliminary data.</text>
</comment>
<keyword evidence="3" id="KW-1185">Reference proteome</keyword>
<dbReference type="SUPFAM" id="SSF50341">
    <property type="entry name" value="CheW-like"/>
    <property type="match status" value="1"/>
</dbReference>
<dbReference type="Gene3D" id="2.30.30.40">
    <property type="entry name" value="SH3 Domains"/>
    <property type="match status" value="1"/>
</dbReference>
<dbReference type="Proteomes" id="UP000605676">
    <property type="component" value="Unassembled WGS sequence"/>
</dbReference>
<proteinExistence type="predicted"/>
<evidence type="ECO:0000313" key="2">
    <source>
        <dbReference type="EMBL" id="MBK3516270.1"/>
    </source>
</evidence>
<reference evidence="2 3" key="1">
    <citation type="submission" date="2021-01" db="EMBL/GenBank/DDBJ databases">
        <title>Carboxyliciviraga sp.nov., isolated from coastal sediments.</title>
        <authorList>
            <person name="Lu D."/>
            <person name="Zhang T."/>
        </authorList>
    </citation>
    <scope>NUCLEOTIDE SEQUENCE [LARGE SCALE GENOMIC DNA]</scope>
    <source>
        <strain evidence="2 3">N1Y132</strain>
    </source>
</reference>
<dbReference type="InterPro" id="IPR002545">
    <property type="entry name" value="CheW-lke_dom"/>
</dbReference>
<gene>
    <name evidence="2" type="ORF">JIV24_02885</name>
</gene>
<sequence>MSQEVNAYLTFSIGSNIFGIHVEKVVEIKEYVEPKAVPESMAYVKGVVDHRDKIIPIIDAAAKFNLGKVDITPQSCFVVLDVNKKDGKGIMSVGVLVDAVSDVFEADEAKIKEIENDYKPGYILSSYQNNNDLVMILNADKIFSETDIISLGEVLQSVKE</sequence>
<accession>A0ABS1HFL6</accession>
<evidence type="ECO:0000313" key="3">
    <source>
        <dbReference type="Proteomes" id="UP000605676"/>
    </source>
</evidence>
<name>A0ABS1HFL6_9BACT</name>
<evidence type="ECO:0000259" key="1">
    <source>
        <dbReference type="PROSITE" id="PS50851"/>
    </source>
</evidence>
<dbReference type="InterPro" id="IPR039315">
    <property type="entry name" value="CheW"/>
</dbReference>
<dbReference type="PROSITE" id="PS50851">
    <property type="entry name" value="CHEW"/>
    <property type="match status" value="1"/>
</dbReference>
<feature type="domain" description="CheW-like" evidence="1">
    <location>
        <begin position="5"/>
        <end position="148"/>
    </location>
</feature>
<dbReference type="SMART" id="SM00260">
    <property type="entry name" value="CheW"/>
    <property type="match status" value="1"/>
</dbReference>
<dbReference type="InterPro" id="IPR036061">
    <property type="entry name" value="CheW-like_dom_sf"/>
</dbReference>
<organism evidence="2 3">
    <name type="scientific">Carboxylicivirga marina</name>
    <dbReference type="NCBI Taxonomy" id="2800988"/>
    <lineage>
        <taxon>Bacteria</taxon>
        <taxon>Pseudomonadati</taxon>
        <taxon>Bacteroidota</taxon>
        <taxon>Bacteroidia</taxon>
        <taxon>Marinilabiliales</taxon>
        <taxon>Marinilabiliaceae</taxon>
        <taxon>Carboxylicivirga</taxon>
    </lineage>
</organism>
<dbReference type="PANTHER" id="PTHR22617">
    <property type="entry name" value="CHEMOTAXIS SENSOR HISTIDINE KINASE-RELATED"/>
    <property type="match status" value="1"/>
</dbReference>
<dbReference type="Gene3D" id="2.40.50.180">
    <property type="entry name" value="CheA-289, Domain 4"/>
    <property type="match status" value="1"/>
</dbReference>